<dbReference type="InterPro" id="IPR025314">
    <property type="entry name" value="DUF4219"/>
</dbReference>
<reference evidence="3 4" key="1">
    <citation type="journal article" date="2020" name="Mol. Plant">
        <title>The Chromosome-Based Rubber Tree Genome Provides New Insights into Spurge Genome Evolution and Rubber Biosynthesis.</title>
        <authorList>
            <person name="Liu J."/>
            <person name="Shi C."/>
            <person name="Shi C.C."/>
            <person name="Li W."/>
            <person name="Zhang Q.J."/>
            <person name="Zhang Y."/>
            <person name="Li K."/>
            <person name="Lu H.F."/>
            <person name="Shi C."/>
            <person name="Zhu S.T."/>
            <person name="Xiao Z.Y."/>
            <person name="Nan H."/>
            <person name="Yue Y."/>
            <person name="Zhu X.G."/>
            <person name="Wu Y."/>
            <person name="Hong X.N."/>
            <person name="Fan G.Y."/>
            <person name="Tong Y."/>
            <person name="Zhang D."/>
            <person name="Mao C.L."/>
            <person name="Liu Y.L."/>
            <person name="Hao S.J."/>
            <person name="Liu W.Q."/>
            <person name="Lv M.Q."/>
            <person name="Zhang H.B."/>
            <person name="Liu Y."/>
            <person name="Hu-Tang G.R."/>
            <person name="Wang J.P."/>
            <person name="Wang J.H."/>
            <person name="Sun Y.H."/>
            <person name="Ni S.B."/>
            <person name="Chen W.B."/>
            <person name="Zhang X.C."/>
            <person name="Jiao Y.N."/>
            <person name="Eichler E.E."/>
            <person name="Li G.H."/>
            <person name="Liu X."/>
            <person name="Gao L.Z."/>
        </authorList>
    </citation>
    <scope>NUCLEOTIDE SEQUENCE [LARGE SCALE GENOMIC DNA]</scope>
    <source>
        <strain evidence="4">cv. GT1</strain>
        <tissue evidence="3">Leaf</tissue>
    </source>
</reference>
<sequence>MELANGGSSSSTQYSIEKLVGTNYKYWRMCMEAYLQGQDLWDLVEGVDVEIHADTLENSEPRRKWKIKCGKALFALRTSISKEFIDHVRDISSPKEVWETLERCGKIGHIKKNYRVKLSKANVARDKEDGDQLKWEQCFTVEVVEGRDNVTVESTQVQALFNHEICRDEWIIDSGCSHHVTRNDSLLSEVRQHKGERVIVTTDNSAYPVAKEGVVKIGMDDKSMVKLNDIFHVPGLKRNLVSVSQITNSGKYILFGPKDVKVLNNVKTISADVVTSGERKGSLFVMSAGEAYVKKTSQTENAAIWHARLGHLGYQLL</sequence>
<comment type="caution">
    <text evidence="3">The sequence shown here is derived from an EMBL/GenBank/DDBJ whole genome shotgun (WGS) entry which is preliminary data.</text>
</comment>
<organism evidence="3 4">
    <name type="scientific">Hevea brasiliensis</name>
    <name type="common">Para rubber tree</name>
    <name type="synonym">Siphonia brasiliensis</name>
    <dbReference type="NCBI Taxonomy" id="3981"/>
    <lineage>
        <taxon>Eukaryota</taxon>
        <taxon>Viridiplantae</taxon>
        <taxon>Streptophyta</taxon>
        <taxon>Embryophyta</taxon>
        <taxon>Tracheophyta</taxon>
        <taxon>Spermatophyta</taxon>
        <taxon>Magnoliopsida</taxon>
        <taxon>eudicotyledons</taxon>
        <taxon>Gunneridae</taxon>
        <taxon>Pentapetalae</taxon>
        <taxon>rosids</taxon>
        <taxon>fabids</taxon>
        <taxon>Malpighiales</taxon>
        <taxon>Euphorbiaceae</taxon>
        <taxon>Crotonoideae</taxon>
        <taxon>Micrandreae</taxon>
        <taxon>Hevea</taxon>
    </lineage>
</organism>
<gene>
    <name evidence="3" type="ORF">GH714_003053</name>
</gene>
<dbReference type="Proteomes" id="UP000467840">
    <property type="component" value="Chromosome 8"/>
</dbReference>
<evidence type="ECO:0000313" key="4">
    <source>
        <dbReference type="Proteomes" id="UP000467840"/>
    </source>
</evidence>
<dbReference type="PANTHER" id="PTHR47592:SF27">
    <property type="entry name" value="OS08G0421700 PROTEIN"/>
    <property type="match status" value="1"/>
</dbReference>
<dbReference type="Pfam" id="PF22936">
    <property type="entry name" value="Pol_BBD"/>
    <property type="match status" value="1"/>
</dbReference>
<dbReference type="PANTHER" id="PTHR47592">
    <property type="entry name" value="PBF68 PROTEIN"/>
    <property type="match status" value="1"/>
</dbReference>
<keyword evidence="4" id="KW-1185">Reference proteome</keyword>
<evidence type="ECO:0000313" key="3">
    <source>
        <dbReference type="EMBL" id="KAF2287872.1"/>
    </source>
</evidence>
<evidence type="ECO:0000259" key="2">
    <source>
        <dbReference type="Pfam" id="PF22936"/>
    </source>
</evidence>
<dbReference type="AlphaFoldDB" id="A0A6A6KG43"/>
<evidence type="ECO:0000259" key="1">
    <source>
        <dbReference type="Pfam" id="PF13961"/>
    </source>
</evidence>
<dbReference type="InterPro" id="IPR054722">
    <property type="entry name" value="PolX-like_BBD"/>
</dbReference>
<dbReference type="Pfam" id="PF13961">
    <property type="entry name" value="DUF4219"/>
    <property type="match status" value="1"/>
</dbReference>
<protein>
    <submittedName>
        <fullName evidence="3">Uncharacterized protein</fullName>
    </submittedName>
</protein>
<accession>A0A6A6KG43</accession>
<dbReference type="EMBL" id="JAAGAX010000016">
    <property type="protein sequence ID" value="KAF2287872.1"/>
    <property type="molecule type" value="Genomic_DNA"/>
</dbReference>
<proteinExistence type="predicted"/>
<feature type="domain" description="Retrovirus-related Pol polyprotein from transposon TNT 1-94-like beta-barrel" evidence="2">
    <location>
        <begin position="170"/>
        <end position="250"/>
    </location>
</feature>
<name>A0A6A6KG43_HEVBR</name>
<feature type="domain" description="DUF4219" evidence="1">
    <location>
        <begin position="21"/>
        <end position="45"/>
    </location>
</feature>